<dbReference type="Pfam" id="PF00571">
    <property type="entry name" value="CBS"/>
    <property type="match status" value="2"/>
</dbReference>
<feature type="region of interest" description="Disordered" evidence="4">
    <location>
        <begin position="1"/>
        <end position="20"/>
    </location>
</feature>
<keyword evidence="1" id="KW-0677">Repeat</keyword>
<dbReference type="InterPro" id="IPR000644">
    <property type="entry name" value="CBS_dom"/>
</dbReference>
<dbReference type="SUPFAM" id="SSF54631">
    <property type="entry name" value="CBS-domain pair"/>
    <property type="match status" value="2"/>
</dbReference>
<dbReference type="EMBL" id="GL883021">
    <property type="protein sequence ID" value="EGG17276.1"/>
    <property type="molecule type" value="Genomic_DNA"/>
</dbReference>
<reference evidence="7" key="1">
    <citation type="journal article" date="2011" name="Genome Res.">
        <title>Phylogeny-wide analysis of social amoeba genomes highlights ancient origins for complex intercellular communication.</title>
        <authorList>
            <person name="Heidel A.J."/>
            <person name="Lawal H.M."/>
            <person name="Felder M."/>
            <person name="Schilde C."/>
            <person name="Helps N.R."/>
            <person name="Tunggal B."/>
            <person name="Rivero F."/>
            <person name="John U."/>
            <person name="Schleicher M."/>
            <person name="Eichinger L."/>
            <person name="Platzer M."/>
            <person name="Noegel A.A."/>
            <person name="Schaap P."/>
            <person name="Gloeckner G."/>
        </authorList>
    </citation>
    <scope>NUCLEOTIDE SEQUENCE [LARGE SCALE GENOMIC DNA]</scope>
    <source>
        <strain evidence="7">SH3</strain>
    </source>
</reference>
<evidence type="ECO:0000259" key="5">
    <source>
        <dbReference type="PROSITE" id="PS51371"/>
    </source>
</evidence>
<feature type="domain" description="CBS" evidence="5">
    <location>
        <begin position="308"/>
        <end position="364"/>
    </location>
</feature>
<keyword evidence="7" id="KW-1185">Reference proteome</keyword>
<dbReference type="OrthoDB" id="449052at2759"/>
<gene>
    <name evidence="6" type="ORF">DFA_08269</name>
</gene>
<evidence type="ECO:0000313" key="7">
    <source>
        <dbReference type="Proteomes" id="UP000007797"/>
    </source>
</evidence>
<dbReference type="PANTHER" id="PTHR13780">
    <property type="entry name" value="AMP-ACTIVATED PROTEIN KINASE, GAMMA REGULATORY SUBUNIT"/>
    <property type="match status" value="1"/>
</dbReference>
<evidence type="ECO:0000256" key="4">
    <source>
        <dbReference type="SAM" id="MobiDB-lite"/>
    </source>
</evidence>
<dbReference type="STRING" id="1054147.F4Q5L7"/>
<dbReference type="AlphaFoldDB" id="F4Q5L7"/>
<dbReference type="RefSeq" id="XP_004355760.1">
    <property type="nucleotide sequence ID" value="XM_004355707.1"/>
</dbReference>
<dbReference type="InterPro" id="IPR050511">
    <property type="entry name" value="AMPK_gamma/SDS23_families"/>
</dbReference>
<sequence>MSEDNKRKSKGSTATEESVKKAKAVAETNVDFKAPLVDTFQAPNDGNALLLKLIHTRVMSVKTREEIIYSAQRDDNLCLVFKGLATKRFLSVPVFTQGEKHKWLSFIDLSDIVSYVTQNFTEAKMKESELKGFWHLADEEEAFKKLKVNDVMPFPTKENKFHPITSDYSLFSVVEIMARDPHAHHIAVLDNMTDRKLLSILTNSQIINFIYSHINLLGSKKDLLIKDFRGLGSEVLTIQESSLAIDAFKLMHDKQVSGLAIVNAQGSLVDTISTRDLKGMATDGSLFWRLYKPVSDFIEYLKNDRTTLRPRNPVFCLEDETFESILTKLYTNQIHRIFVVDSVSSQKPIKVISIGDLLLQVLPF</sequence>
<evidence type="ECO:0000256" key="2">
    <source>
        <dbReference type="ARBA" id="ARBA00023122"/>
    </source>
</evidence>
<proteinExistence type="predicted"/>
<dbReference type="Gene3D" id="3.10.580.10">
    <property type="entry name" value="CBS-domain"/>
    <property type="match status" value="2"/>
</dbReference>
<dbReference type="GeneID" id="14868935"/>
<dbReference type="SMART" id="SM00116">
    <property type="entry name" value="CBS"/>
    <property type="match status" value="3"/>
</dbReference>
<dbReference type="OMA" id="WKLYKPV"/>
<evidence type="ECO:0000256" key="1">
    <source>
        <dbReference type="ARBA" id="ARBA00022737"/>
    </source>
</evidence>
<dbReference type="Proteomes" id="UP000007797">
    <property type="component" value="Unassembled WGS sequence"/>
</dbReference>
<dbReference type="PROSITE" id="PS51371">
    <property type="entry name" value="CBS"/>
    <property type="match status" value="1"/>
</dbReference>
<protein>
    <submittedName>
        <fullName evidence="6">Cystathionine-beta-synthase domain-containing protein</fullName>
    </submittedName>
</protein>
<name>F4Q5L7_CACFS</name>
<dbReference type="CDD" id="cd02205">
    <property type="entry name" value="CBS_pair_SF"/>
    <property type="match status" value="1"/>
</dbReference>
<organism evidence="6 7">
    <name type="scientific">Cavenderia fasciculata</name>
    <name type="common">Slime mold</name>
    <name type="synonym">Dictyostelium fasciculatum</name>
    <dbReference type="NCBI Taxonomy" id="261658"/>
    <lineage>
        <taxon>Eukaryota</taxon>
        <taxon>Amoebozoa</taxon>
        <taxon>Evosea</taxon>
        <taxon>Eumycetozoa</taxon>
        <taxon>Dictyostelia</taxon>
        <taxon>Acytosteliales</taxon>
        <taxon>Cavenderiaceae</taxon>
        <taxon>Cavenderia</taxon>
    </lineage>
</organism>
<accession>F4Q5L7</accession>
<evidence type="ECO:0000313" key="6">
    <source>
        <dbReference type="EMBL" id="EGG17276.1"/>
    </source>
</evidence>
<dbReference type="KEGG" id="dfa:DFA_08269"/>
<dbReference type="PANTHER" id="PTHR13780:SF155">
    <property type="entry name" value="CBS DOMAIN-CONTAINING PROTEIN"/>
    <property type="match status" value="1"/>
</dbReference>
<dbReference type="InterPro" id="IPR046342">
    <property type="entry name" value="CBS_dom_sf"/>
</dbReference>
<evidence type="ECO:0000256" key="3">
    <source>
        <dbReference type="PROSITE-ProRule" id="PRU00703"/>
    </source>
</evidence>
<keyword evidence="2 3" id="KW-0129">CBS domain</keyword>